<dbReference type="AlphaFoldDB" id="A0A1V8NW09"/>
<dbReference type="PANTHER" id="PTHR39201">
    <property type="entry name" value="EXPORTED PROTEIN-RELATED"/>
    <property type="match status" value="1"/>
</dbReference>
<evidence type="ECO:0000259" key="4">
    <source>
        <dbReference type="Pfam" id="PF12682"/>
    </source>
</evidence>
<keyword evidence="2" id="KW-0288">FMN</keyword>
<reference evidence="5 6" key="1">
    <citation type="submission" date="2017-03" db="EMBL/GenBank/DDBJ databases">
        <authorList>
            <person name="Afonso C.L."/>
            <person name="Miller P.J."/>
            <person name="Scott M.A."/>
            <person name="Spackman E."/>
            <person name="Goraichik I."/>
            <person name="Dimitrov K.M."/>
            <person name="Suarez D.L."/>
            <person name="Swayne D.E."/>
        </authorList>
    </citation>
    <scope>NUCLEOTIDE SEQUENCE [LARGE SCALE GENOMIC DNA]</scope>
    <source>
        <strain evidence="5 6">ATCC 51113</strain>
    </source>
</reference>
<dbReference type="SUPFAM" id="SSF52218">
    <property type="entry name" value="Flavoproteins"/>
    <property type="match status" value="1"/>
</dbReference>
<sequence length="218" mass="24445">MRMKKVFSGFLAMMVMGLLGQPAFASEDSSAHARTLIIYFSQPEEMKPGAVDGFSGASVLQKNTPETGSTQFIAQLIQKQTHGDLFRIETATPYPRQHDALLRVAEKEQQTKARPSLKTPHPDLSSYDTIYVGYPIWWYTMPMVIYSLFEQNDFAGKTVVPFTTHGGSRLADSLREIARMQPQAKLVTRALAISRNDISAPDVPAQVEQWVKQVQPQR</sequence>
<evidence type="ECO:0000256" key="3">
    <source>
        <dbReference type="SAM" id="SignalP"/>
    </source>
</evidence>
<dbReference type="InterPro" id="IPR029039">
    <property type="entry name" value="Flavoprotein-like_sf"/>
</dbReference>
<proteinExistence type="predicted"/>
<feature type="chain" id="PRO_5012415682" evidence="3">
    <location>
        <begin position="26"/>
        <end position="218"/>
    </location>
</feature>
<evidence type="ECO:0000313" key="6">
    <source>
        <dbReference type="Proteomes" id="UP000192573"/>
    </source>
</evidence>
<gene>
    <name evidence="5" type="ORF">BZK42_18820</name>
</gene>
<name>A0A1V8NW09_CITBR</name>
<dbReference type="GO" id="GO:0010181">
    <property type="term" value="F:FMN binding"/>
    <property type="evidence" value="ECO:0007669"/>
    <property type="project" value="InterPro"/>
</dbReference>
<feature type="domain" description="Flavodoxin-like" evidence="4">
    <location>
        <begin position="67"/>
        <end position="189"/>
    </location>
</feature>
<dbReference type="Gene3D" id="3.40.50.360">
    <property type="match status" value="1"/>
</dbReference>
<evidence type="ECO:0000256" key="2">
    <source>
        <dbReference type="ARBA" id="ARBA00022643"/>
    </source>
</evidence>
<dbReference type="PANTHER" id="PTHR39201:SF1">
    <property type="entry name" value="FLAVODOXIN-LIKE DOMAIN-CONTAINING PROTEIN"/>
    <property type="match status" value="1"/>
</dbReference>
<dbReference type="Proteomes" id="UP000192573">
    <property type="component" value="Unassembled WGS sequence"/>
</dbReference>
<dbReference type="InterPro" id="IPR008254">
    <property type="entry name" value="Flavodoxin/NO_synth"/>
</dbReference>
<keyword evidence="3" id="KW-0732">Signal</keyword>
<comment type="caution">
    <text evidence="5">The sequence shown here is derived from an EMBL/GenBank/DDBJ whole genome shotgun (WGS) entry which is preliminary data.</text>
</comment>
<evidence type="ECO:0000313" key="5">
    <source>
        <dbReference type="EMBL" id="OQM40611.1"/>
    </source>
</evidence>
<feature type="signal peptide" evidence="3">
    <location>
        <begin position="1"/>
        <end position="25"/>
    </location>
</feature>
<dbReference type="NCBIfam" id="NF005389">
    <property type="entry name" value="PRK06934.1"/>
    <property type="match status" value="1"/>
</dbReference>
<organism evidence="5 6">
    <name type="scientific">Citrobacter braakii</name>
    <dbReference type="NCBI Taxonomy" id="57706"/>
    <lineage>
        <taxon>Bacteria</taxon>
        <taxon>Pseudomonadati</taxon>
        <taxon>Pseudomonadota</taxon>
        <taxon>Gammaproteobacteria</taxon>
        <taxon>Enterobacterales</taxon>
        <taxon>Enterobacteriaceae</taxon>
        <taxon>Citrobacter</taxon>
        <taxon>Citrobacter freundii complex</taxon>
    </lineage>
</organism>
<dbReference type="Pfam" id="PF12682">
    <property type="entry name" value="Flavodoxin_4"/>
    <property type="match status" value="1"/>
</dbReference>
<accession>A0A1V8NW09</accession>
<keyword evidence="1" id="KW-0285">Flavoprotein</keyword>
<protein>
    <submittedName>
        <fullName evidence="5">Flavodoxin</fullName>
    </submittedName>
</protein>
<dbReference type="EMBL" id="NAEW01000009">
    <property type="protein sequence ID" value="OQM40611.1"/>
    <property type="molecule type" value="Genomic_DNA"/>
</dbReference>
<evidence type="ECO:0000256" key="1">
    <source>
        <dbReference type="ARBA" id="ARBA00022630"/>
    </source>
</evidence>